<evidence type="ECO:0000256" key="1">
    <source>
        <dbReference type="ARBA" id="ARBA00004685"/>
    </source>
</evidence>
<dbReference type="PANTHER" id="PTHR33365:SF4">
    <property type="entry name" value="CYCLOCHLOROTINE BIOSYNTHESIS PROTEIN O"/>
    <property type="match status" value="1"/>
</dbReference>
<dbReference type="Pfam" id="PF11807">
    <property type="entry name" value="UstYa"/>
    <property type="match status" value="1"/>
</dbReference>
<evidence type="ECO:0000313" key="4">
    <source>
        <dbReference type="EMBL" id="KAK0476495.1"/>
    </source>
</evidence>
<organism evidence="4 5">
    <name type="scientific">Armillaria novae-zelandiae</name>
    <dbReference type="NCBI Taxonomy" id="153914"/>
    <lineage>
        <taxon>Eukaryota</taxon>
        <taxon>Fungi</taxon>
        <taxon>Dikarya</taxon>
        <taxon>Basidiomycota</taxon>
        <taxon>Agaricomycotina</taxon>
        <taxon>Agaricomycetes</taxon>
        <taxon>Agaricomycetidae</taxon>
        <taxon>Agaricales</taxon>
        <taxon>Marasmiineae</taxon>
        <taxon>Physalacriaceae</taxon>
        <taxon>Armillaria</taxon>
    </lineage>
</organism>
<keyword evidence="3" id="KW-0472">Membrane</keyword>
<evidence type="ECO:0000313" key="5">
    <source>
        <dbReference type="Proteomes" id="UP001175227"/>
    </source>
</evidence>
<feature type="transmembrane region" description="Helical" evidence="3">
    <location>
        <begin position="35"/>
        <end position="55"/>
    </location>
</feature>
<evidence type="ECO:0000256" key="2">
    <source>
        <dbReference type="ARBA" id="ARBA00035112"/>
    </source>
</evidence>
<keyword evidence="3" id="KW-1133">Transmembrane helix</keyword>
<comment type="similarity">
    <text evidence="2">Belongs to the ustYa family.</text>
</comment>
<dbReference type="AlphaFoldDB" id="A0AA39P3A1"/>
<dbReference type="EMBL" id="JAUEPR010000020">
    <property type="protein sequence ID" value="KAK0476495.1"/>
    <property type="molecule type" value="Genomic_DNA"/>
</dbReference>
<name>A0AA39P3A1_9AGAR</name>
<protein>
    <recommendedName>
        <fullName evidence="6">Cyclochlorotine biosynthesis protein O</fullName>
    </recommendedName>
</protein>
<evidence type="ECO:0008006" key="6">
    <source>
        <dbReference type="Google" id="ProtNLM"/>
    </source>
</evidence>
<dbReference type="PANTHER" id="PTHR33365">
    <property type="entry name" value="YALI0B05434P"/>
    <property type="match status" value="1"/>
</dbReference>
<keyword evidence="3" id="KW-0812">Transmembrane</keyword>
<proteinExistence type="inferred from homology"/>
<accession>A0AA39P3A1</accession>
<reference evidence="4" key="1">
    <citation type="submission" date="2023-06" db="EMBL/GenBank/DDBJ databases">
        <authorList>
            <consortium name="Lawrence Berkeley National Laboratory"/>
            <person name="Ahrendt S."/>
            <person name="Sahu N."/>
            <person name="Indic B."/>
            <person name="Wong-Bajracharya J."/>
            <person name="Merenyi Z."/>
            <person name="Ke H.-M."/>
            <person name="Monk M."/>
            <person name="Kocsube S."/>
            <person name="Drula E."/>
            <person name="Lipzen A."/>
            <person name="Balint B."/>
            <person name="Henrissat B."/>
            <person name="Andreopoulos B."/>
            <person name="Martin F.M."/>
            <person name="Harder C.B."/>
            <person name="Rigling D."/>
            <person name="Ford K.L."/>
            <person name="Foster G.D."/>
            <person name="Pangilinan J."/>
            <person name="Papanicolaou A."/>
            <person name="Barry K."/>
            <person name="LaButti K."/>
            <person name="Viragh M."/>
            <person name="Koriabine M."/>
            <person name="Yan M."/>
            <person name="Riley R."/>
            <person name="Champramary S."/>
            <person name="Plett K.L."/>
            <person name="Tsai I.J."/>
            <person name="Slot J."/>
            <person name="Sipos G."/>
            <person name="Plett J."/>
            <person name="Nagy L.G."/>
            <person name="Grigoriev I.V."/>
        </authorList>
    </citation>
    <scope>NUCLEOTIDE SEQUENCE</scope>
    <source>
        <strain evidence="4">ICMP 16352</strain>
    </source>
</reference>
<gene>
    <name evidence="4" type="ORF">IW261DRAFT_1367875</name>
</gene>
<keyword evidence="5" id="KW-1185">Reference proteome</keyword>
<dbReference type="GO" id="GO:0043386">
    <property type="term" value="P:mycotoxin biosynthetic process"/>
    <property type="evidence" value="ECO:0007669"/>
    <property type="project" value="InterPro"/>
</dbReference>
<dbReference type="Proteomes" id="UP001175227">
    <property type="component" value="Unassembled WGS sequence"/>
</dbReference>
<sequence length="252" mass="29252">MGSESLDYVPLVLPDDGPYSTRKIRQTRSKWREKTYIGMILLQAIVLAFSLIINFRGTTHCQPIFVDRPMLYSPAQEALENEVKVFTVGREEKTIYQGFDAETDRAWGDLYNHTLLKIPKSQAALLPNKTYPIYGEDGYYLAGLDVFHQLHCLHVIRHALYKDHFDDPHANPEHVSHCVDAIRQSLMCSADISVNVWQWRHELSAVVGYSSQVHSCRNFDKLRDWARERRLQKWIDIRLFVEDDLPNPPIIS</sequence>
<comment type="pathway">
    <text evidence="1">Mycotoxin biosynthesis.</text>
</comment>
<dbReference type="InterPro" id="IPR021765">
    <property type="entry name" value="UstYa-like"/>
</dbReference>
<comment type="caution">
    <text evidence="4">The sequence shown here is derived from an EMBL/GenBank/DDBJ whole genome shotgun (WGS) entry which is preliminary data.</text>
</comment>
<evidence type="ECO:0000256" key="3">
    <source>
        <dbReference type="SAM" id="Phobius"/>
    </source>
</evidence>